<dbReference type="RefSeq" id="WP_183397425.1">
    <property type="nucleotide sequence ID" value="NZ_JACIDS010000001.1"/>
</dbReference>
<name>A0A840AN09_9HYPH</name>
<evidence type="ECO:0000256" key="1">
    <source>
        <dbReference type="ARBA" id="ARBA00006484"/>
    </source>
</evidence>
<dbReference type="EC" id="1.1.1.100" evidence="4"/>
<dbReference type="PANTHER" id="PTHR42879">
    <property type="entry name" value="3-OXOACYL-(ACYL-CARRIER-PROTEIN) REDUCTASE"/>
    <property type="match status" value="1"/>
</dbReference>
<reference evidence="4 5" key="1">
    <citation type="submission" date="2020-08" db="EMBL/GenBank/DDBJ databases">
        <title>Genomic Encyclopedia of Type Strains, Phase IV (KMG-IV): sequencing the most valuable type-strain genomes for metagenomic binning, comparative biology and taxonomic classification.</title>
        <authorList>
            <person name="Goeker M."/>
        </authorList>
    </citation>
    <scope>NUCLEOTIDE SEQUENCE [LARGE SCALE GENOMIC DNA]</scope>
    <source>
        <strain evidence="4 5">DSM 25966</strain>
    </source>
</reference>
<comment type="similarity">
    <text evidence="1">Belongs to the short-chain dehydrogenases/reductases (SDR) family.</text>
</comment>
<gene>
    <name evidence="4" type="ORF">GGR25_000825</name>
</gene>
<proteinExistence type="inferred from homology"/>
<accession>A0A840AN09</accession>
<dbReference type="Pfam" id="PF13561">
    <property type="entry name" value="adh_short_C2"/>
    <property type="match status" value="1"/>
</dbReference>
<evidence type="ECO:0000259" key="3">
    <source>
        <dbReference type="SMART" id="SM00822"/>
    </source>
</evidence>
<dbReference type="FunFam" id="3.40.50.720:FF:000173">
    <property type="entry name" value="3-oxoacyl-[acyl-carrier protein] reductase"/>
    <property type="match status" value="1"/>
</dbReference>
<dbReference type="SMART" id="SM00822">
    <property type="entry name" value="PKS_KR"/>
    <property type="match status" value="1"/>
</dbReference>
<dbReference type="AlphaFoldDB" id="A0A840AN09"/>
<dbReference type="GO" id="GO:0004316">
    <property type="term" value="F:3-oxoacyl-[acyl-carrier-protein] reductase (NADPH) activity"/>
    <property type="evidence" value="ECO:0007669"/>
    <property type="project" value="UniProtKB-EC"/>
</dbReference>
<dbReference type="InterPro" id="IPR036291">
    <property type="entry name" value="NAD(P)-bd_dom_sf"/>
</dbReference>
<sequence length="246" mass="25673">MSAHQTIALVTGAAGGIGASIARKLADLGCRVLLVDIAPEPLEKLAAELPGGAEAVVLDLSDTAAVEAAIEQLTTRFGGIDVLVNNAGILSNNKIATTSMDEWHRVTAINVDAAFVLSRGVLPGMRAKRWGRIVNISSYAAKSGGLTAGTAYSVSKASMIGLTFSIARETAAEGITANAIAPAYVMSRMISEQLTEEQRQRQLAQIPVGRFCEPEEVAHAVGFLVSPLAGFITGEVIDMNGGLHFD</sequence>
<dbReference type="InterPro" id="IPR057326">
    <property type="entry name" value="KR_dom"/>
</dbReference>
<protein>
    <submittedName>
        <fullName evidence="4">3-oxoacyl-[acyl-carrier protein] reductase</fullName>
        <ecNumber evidence="4">1.1.1.100</ecNumber>
    </submittedName>
</protein>
<dbReference type="PRINTS" id="PR00081">
    <property type="entry name" value="GDHRDH"/>
</dbReference>
<dbReference type="PRINTS" id="PR00080">
    <property type="entry name" value="SDRFAMILY"/>
</dbReference>
<organism evidence="4 5">
    <name type="scientific">Kaistia hirudinis</name>
    <dbReference type="NCBI Taxonomy" id="1293440"/>
    <lineage>
        <taxon>Bacteria</taxon>
        <taxon>Pseudomonadati</taxon>
        <taxon>Pseudomonadota</taxon>
        <taxon>Alphaproteobacteria</taxon>
        <taxon>Hyphomicrobiales</taxon>
        <taxon>Kaistiaceae</taxon>
        <taxon>Kaistia</taxon>
    </lineage>
</organism>
<evidence type="ECO:0000313" key="4">
    <source>
        <dbReference type="EMBL" id="MBB3929806.1"/>
    </source>
</evidence>
<feature type="domain" description="Ketoreductase" evidence="3">
    <location>
        <begin position="6"/>
        <end position="186"/>
    </location>
</feature>
<dbReference type="SUPFAM" id="SSF51735">
    <property type="entry name" value="NAD(P)-binding Rossmann-fold domains"/>
    <property type="match status" value="1"/>
</dbReference>
<dbReference type="EMBL" id="JACIDS010000001">
    <property type="protein sequence ID" value="MBB3929806.1"/>
    <property type="molecule type" value="Genomic_DNA"/>
</dbReference>
<evidence type="ECO:0000256" key="2">
    <source>
        <dbReference type="ARBA" id="ARBA00023002"/>
    </source>
</evidence>
<dbReference type="InterPro" id="IPR050259">
    <property type="entry name" value="SDR"/>
</dbReference>
<dbReference type="InterPro" id="IPR002347">
    <property type="entry name" value="SDR_fam"/>
</dbReference>
<keyword evidence="2 4" id="KW-0560">Oxidoreductase</keyword>
<dbReference type="Gene3D" id="3.40.50.720">
    <property type="entry name" value="NAD(P)-binding Rossmann-like Domain"/>
    <property type="match status" value="1"/>
</dbReference>
<dbReference type="Proteomes" id="UP000553963">
    <property type="component" value="Unassembled WGS sequence"/>
</dbReference>
<keyword evidence="5" id="KW-1185">Reference proteome</keyword>
<dbReference type="PANTHER" id="PTHR42879:SF2">
    <property type="entry name" value="3-OXOACYL-[ACYL-CARRIER-PROTEIN] REDUCTASE FABG"/>
    <property type="match status" value="1"/>
</dbReference>
<evidence type="ECO:0000313" key="5">
    <source>
        <dbReference type="Proteomes" id="UP000553963"/>
    </source>
</evidence>
<comment type="caution">
    <text evidence="4">The sequence shown here is derived from an EMBL/GenBank/DDBJ whole genome shotgun (WGS) entry which is preliminary data.</text>
</comment>